<evidence type="ECO:0000256" key="2">
    <source>
        <dbReference type="ARBA" id="ARBA00022527"/>
    </source>
</evidence>
<dbReference type="GO" id="GO:0005524">
    <property type="term" value="F:ATP binding"/>
    <property type="evidence" value="ECO:0007669"/>
    <property type="project" value="UniProtKB-KW"/>
</dbReference>
<dbReference type="PROSITE" id="PS50011">
    <property type="entry name" value="PROTEIN_KINASE_DOM"/>
    <property type="match status" value="1"/>
</dbReference>
<dbReference type="Proteomes" id="UP000184330">
    <property type="component" value="Unassembled WGS sequence"/>
</dbReference>
<name>A0A1L7XJW2_9HELO</name>
<dbReference type="PROSITE" id="PS00108">
    <property type="entry name" value="PROTEIN_KINASE_ST"/>
    <property type="match status" value="1"/>
</dbReference>
<keyword evidence="12" id="KW-1185">Reference proteome</keyword>
<evidence type="ECO:0000313" key="11">
    <source>
        <dbReference type="EMBL" id="CZR65294.1"/>
    </source>
</evidence>
<accession>A0A1L7XJW2</accession>
<evidence type="ECO:0000256" key="7">
    <source>
        <dbReference type="ARBA" id="ARBA00047899"/>
    </source>
</evidence>
<dbReference type="PANTHER" id="PTHR43671">
    <property type="entry name" value="SERINE/THREONINE-PROTEIN KINASE NEK"/>
    <property type="match status" value="1"/>
</dbReference>
<protein>
    <recommendedName>
        <fullName evidence="1">non-specific serine/threonine protein kinase</fullName>
        <ecNumber evidence="1">2.7.11.1</ecNumber>
    </recommendedName>
</protein>
<dbReference type="AlphaFoldDB" id="A0A1L7XJW2"/>
<feature type="compositionally biased region" description="Basic and acidic residues" evidence="9">
    <location>
        <begin position="697"/>
        <end position="712"/>
    </location>
</feature>
<feature type="compositionally biased region" description="Basic residues" evidence="9">
    <location>
        <begin position="597"/>
        <end position="608"/>
    </location>
</feature>
<keyword evidence="3" id="KW-0808">Transferase</keyword>
<evidence type="ECO:0000256" key="3">
    <source>
        <dbReference type="ARBA" id="ARBA00022679"/>
    </source>
</evidence>
<evidence type="ECO:0000256" key="5">
    <source>
        <dbReference type="ARBA" id="ARBA00022777"/>
    </source>
</evidence>
<comment type="catalytic activity">
    <reaction evidence="7">
        <text>L-threonyl-[protein] + ATP = O-phospho-L-threonyl-[protein] + ADP + H(+)</text>
        <dbReference type="Rhea" id="RHEA:46608"/>
        <dbReference type="Rhea" id="RHEA-COMP:11060"/>
        <dbReference type="Rhea" id="RHEA-COMP:11605"/>
        <dbReference type="ChEBI" id="CHEBI:15378"/>
        <dbReference type="ChEBI" id="CHEBI:30013"/>
        <dbReference type="ChEBI" id="CHEBI:30616"/>
        <dbReference type="ChEBI" id="CHEBI:61977"/>
        <dbReference type="ChEBI" id="CHEBI:456216"/>
        <dbReference type="EC" id="2.7.11.1"/>
    </reaction>
</comment>
<feature type="compositionally biased region" description="Polar residues" evidence="9">
    <location>
        <begin position="581"/>
        <end position="591"/>
    </location>
</feature>
<dbReference type="STRING" id="576137.A0A1L7XJW2"/>
<evidence type="ECO:0000259" key="10">
    <source>
        <dbReference type="PROSITE" id="PS50011"/>
    </source>
</evidence>
<feature type="compositionally biased region" description="Pro residues" evidence="9">
    <location>
        <begin position="546"/>
        <end position="555"/>
    </location>
</feature>
<dbReference type="InterPro" id="IPR000719">
    <property type="entry name" value="Prot_kinase_dom"/>
</dbReference>
<feature type="domain" description="Protein kinase" evidence="10">
    <location>
        <begin position="209"/>
        <end position="465"/>
    </location>
</feature>
<reference evidence="11 12" key="1">
    <citation type="submission" date="2016-03" db="EMBL/GenBank/DDBJ databases">
        <authorList>
            <person name="Ploux O."/>
        </authorList>
    </citation>
    <scope>NUCLEOTIDE SEQUENCE [LARGE SCALE GENOMIC DNA]</scope>
    <source>
        <strain evidence="11 12">UAMH 11012</strain>
    </source>
</reference>
<dbReference type="SUPFAM" id="SSF56112">
    <property type="entry name" value="Protein kinase-like (PK-like)"/>
    <property type="match status" value="1"/>
</dbReference>
<feature type="region of interest" description="Disordered" evidence="9">
    <location>
        <begin position="682"/>
        <end position="712"/>
    </location>
</feature>
<dbReference type="InterPro" id="IPR011009">
    <property type="entry name" value="Kinase-like_dom_sf"/>
</dbReference>
<dbReference type="PANTHER" id="PTHR43671:SF98">
    <property type="entry name" value="SERINE_THREONINE-PROTEIN KINASE NEK11"/>
    <property type="match status" value="1"/>
</dbReference>
<dbReference type="EC" id="2.7.11.1" evidence="1"/>
<dbReference type="Pfam" id="PF00069">
    <property type="entry name" value="Pkinase"/>
    <property type="match status" value="1"/>
</dbReference>
<dbReference type="CDD" id="cd14014">
    <property type="entry name" value="STKc_PknB_like"/>
    <property type="match status" value="1"/>
</dbReference>
<dbReference type="OrthoDB" id="3551577at2759"/>
<keyword evidence="6" id="KW-0067">ATP-binding</keyword>
<organism evidence="11 12">
    <name type="scientific">Phialocephala subalpina</name>
    <dbReference type="NCBI Taxonomy" id="576137"/>
    <lineage>
        <taxon>Eukaryota</taxon>
        <taxon>Fungi</taxon>
        <taxon>Dikarya</taxon>
        <taxon>Ascomycota</taxon>
        <taxon>Pezizomycotina</taxon>
        <taxon>Leotiomycetes</taxon>
        <taxon>Helotiales</taxon>
        <taxon>Mollisiaceae</taxon>
        <taxon>Phialocephala</taxon>
        <taxon>Phialocephala fortinii species complex</taxon>
    </lineage>
</organism>
<evidence type="ECO:0000256" key="1">
    <source>
        <dbReference type="ARBA" id="ARBA00012513"/>
    </source>
</evidence>
<keyword evidence="5" id="KW-0418">Kinase</keyword>
<dbReference type="Gene3D" id="1.10.510.10">
    <property type="entry name" value="Transferase(Phosphotransferase) domain 1"/>
    <property type="match status" value="1"/>
</dbReference>
<evidence type="ECO:0000256" key="9">
    <source>
        <dbReference type="SAM" id="MobiDB-lite"/>
    </source>
</evidence>
<evidence type="ECO:0000256" key="4">
    <source>
        <dbReference type="ARBA" id="ARBA00022741"/>
    </source>
</evidence>
<dbReference type="InterPro" id="IPR008271">
    <property type="entry name" value="Ser/Thr_kinase_AS"/>
</dbReference>
<keyword evidence="4" id="KW-0547">Nucleotide-binding</keyword>
<keyword evidence="2" id="KW-0723">Serine/threonine-protein kinase</keyword>
<evidence type="ECO:0000256" key="6">
    <source>
        <dbReference type="ARBA" id="ARBA00022840"/>
    </source>
</evidence>
<feature type="region of interest" description="Disordered" evidence="9">
    <location>
        <begin position="518"/>
        <end position="609"/>
    </location>
</feature>
<comment type="catalytic activity">
    <reaction evidence="8">
        <text>L-seryl-[protein] + ATP = O-phospho-L-seryl-[protein] + ADP + H(+)</text>
        <dbReference type="Rhea" id="RHEA:17989"/>
        <dbReference type="Rhea" id="RHEA-COMP:9863"/>
        <dbReference type="Rhea" id="RHEA-COMP:11604"/>
        <dbReference type="ChEBI" id="CHEBI:15378"/>
        <dbReference type="ChEBI" id="CHEBI:29999"/>
        <dbReference type="ChEBI" id="CHEBI:30616"/>
        <dbReference type="ChEBI" id="CHEBI:83421"/>
        <dbReference type="ChEBI" id="CHEBI:456216"/>
        <dbReference type="EC" id="2.7.11.1"/>
    </reaction>
</comment>
<dbReference type="SMART" id="SM00220">
    <property type="entry name" value="S_TKc"/>
    <property type="match status" value="1"/>
</dbReference>
<gene>
    <name evidence="11" type="ORF">PAC_15194</name>
</gene>
<evidence type="ECO:0000256" key="8">
    <source>
        <dbReference type="ARBA" id="ARBA00048679"/>
    </source>
</evidence>
<sequence>MDEPGTVFCLVPTDDHADEVVCGKTNGRTRVDPNNPSKRFLRVGTDQPSNFPGNLLRFGRNPLSNDVILGEGWSKDDQCYFDYHPTTGELLLHDISSRGNTELWDEDIPNLLGKIPRICIVPLTCEWNFKIGCANFRLIPNRTQSQGEVEAFTRLPVPKEYDGTYEDTLERLLRKHDLQSAASTSTHNTRVSTRVRPRRLPKRGEDIKWVPVKSLGKGGQGIVHEAVDINTGEHYACKVLAYDKPIPQLDIRDESEFKRRVRDEVEIVEKASHDHIVPYVYHQGWETGRPIQIFMPVFEEGNLQTLLERVRLQGEEAVRAKTDKMFYQMLLVLDHVHARGIIHRDIKPENILCQDDDFFLTDFGIAKPIDTAKTMAGTPWYMAPELWLNGGQTAKVDIYALGATYIECLQEFEAVEVRQAKYPQWHQWHRHLQTLANQLAPHIVSMLADIADQRPTARDLLDAFVPQPTHALQGPQNGITPSSFGVVSPLTSQVNGTTTIYSAAATAMDWTRTGATAFFQGTPRPTQRDENTQPSQPNPGAVRTPQVPPNRPAQPRPRRKGSVKSAKSVDERQKKSHKRGGSSQNTPSQSAGVPKRTPSRRQRSRSKSICKAQEIRIRLVGLTLLGVGGRTIVDILTCSHMPPEDASEATSTYCSPTVPTNQPSPQIVTTEHVQQFFDILKSLSTKQGLPPPPAAADKGKSEEDSPEVRRRL</sequence>
<evidence type="ECO:0000313" key="12">
    <source>
        <dbReference type="Proteomes" id="UP000184330"/>
    </source>
</evidence>
<proteinExistence type="predicted"/>
<dbReference type="EMBL" id="FJOG01000030">
    <property type="protein sequence ID" value="CZR65294.1"/>
    <property type="molecule type" value="Genomic_DNA"/>
</dbReference>
<dbReference type="GO" id="GO:0004674">
    <property type="term" value="F:protein serine/threonine kinase activity"/>
    <property type="evidence" value="ECO:0007669"/>
    <property type="project" value="UniProtKB-KW"/>
</dbReference>
<dbReference type="InterPro" id="IPR050660">
    <property type="entry name" value="NEK_Ser/Thr_kinase"/>
</dbReference>